<reference evidence="5 6" key="1">
    <citation type="journal article" date="2016" name="Nat. Commun.">
        <title>Thousands of microbial genomes shed light on interconnected biogeochemical processes in an aquifer system.</title>
        <authorList>
            <person name="Anantharaman K."/>
            <person name="Brown C.T."/>
            <person name="Hug L.A."/>
            <person name="Sharon I."/>
            <person name="Castelle C.J."/>
            <person name="Probst A.J."/>
            <person name="Thomas B.C."/>
            <person name="Singh A."/>
            <person name="Wilkins M.J."/>
            <person name="Karaoz U."/>
            <person name="Brodie E.L."/>
            <person name="Williams K.H."/>
            <person name="Hubbard S.S."/>
            <person name="Banfield J.F."/>
        </authorList>
    </citation>
    <scope>NUCLEOTIDE SEQUENCE [LARGE SCALE GENOMIC DNA]</scope>
</reference>
<evidence type="ECO:0000256" key="2">
    <source>
        <dbReference type="ARBA" id="ARBA00022741"/>
    </source>
</evidence>
<dbReference type="PANTHER" id="PTHR32039">
    <property type="entry name" value="MAGNESIUM-CHELATASE SUBUNIT CHLI"/>
    <property type="match status" value="1"/>
</dbReference>
<dbReference type="SMART" id="SM00382">
    <property type="entry name" value="AAA"/>
    <property type="match status" value="1"/>
</dbReference>
<evidence type="ECO:0000313" key="5">
    <source>
        <dbReference type="EMBL" id="OGC05329.1"/>
    </source>
</evidence>
<dbReference type="PRINTS" id="PR01657">
    <property type="entry name" value="MCMFAMILY"/>
</dbReference>
<dbReference type="PANTHER" id="PTHR32039:SF7">
    <property type="entry name" value="COMPETENCE PROTEIN COMM"/>
    <property type="match status" value="1"/>
</dbReference>
<evidence type="ECO:0000259" key="4">
    <source>
        <dbReference type="SMART" id="SM00382"/>
    </source>
</evidence>
<protein>
    <recommendedName>
        <fullName evidence="4">AAA+ ATPase domain-containing protein</fullName>
    </recommendedName>
</protein>
<gene>
    <name evidence="5" type="ORF">A3H38_02690</name>
</gene>
<dbReference type="GO" id="GO:0003677">
    <property type="term" value="F:DNA binding"/>
    <property type="evidence" value="ECO:0007669"/>
    <property type="project" value="InterPro"/>
</dbReference>
<proteinExistence type="inferred from homology"/>
<dbReference type="Pfam" id="PF13335">
    <property type="entry name" value="Mg_chelatase_C"/>
    <property type="match status" value="1"/>
</dbReference>
<name>A0A1F4RAX2_UNCSA</name>
<dbReference type="InterPro" id="IPR004482">
    <property type="entry name" value="Mg_chelat-rel"/>
</dbReference>
<dbReference type="GO" id="GO:0005524">
    <property type="term" value="F:ATP binding"/>
    <property type="evidence" value="ECO:0007669"/>
    <property type="project" value="UniProtKB-KW"/>
</dbReference>
<dbReference type="AlphaFoldDB" id="A0A1F4RAX2"/>
<organism evidence="5 6">
    <name type="scientific">candidate division WOR-1 bacterium RIFCSPLOWO2_02_FULL_46_20</name>
    <dbReference type="NCBI Taxonomy" id="1802567"/>
    <lineage>
        <taxon>Bacteria</taxon>
        <taxon>Bacillati</taxon>
        <taxon>Saganbacteria</taxon>
    </lineage>
</organism>
<evidence type="ECO:0000256" key="3">
    <source>
        <dbReference type="ARBA" id="ARBA00022840"/>
    </source>
</evidence>
<keyword evidence="2" id="KW-0547">Nucleotide-binding</keyword>
<accession>A0A1F4RAX2</accession>
<dbReference type="InterPro" id="IPR027417">
    <property type="entry name" value="P-loop_NTPase"/>
</dbReference>
<keyword evidence="3" id="KW-0067">ATP-binding</keyword>
<dbReference type="SUPFAM" id="SSF54211">
    <property type="entry name" value="Ribosomal protein S5 domain 2-like"/>
    <property type="match status" value="1"/>
</dbReference>
<dbReference type="Proteomes" id="UP000176938">
    <property type="component" value="Unassembled WGS sequence"/>
</dbReference>
<sequence length="512" mass="55827">MLVKIASAAVLGLEAYQIEVEVDSSKRLPGQSIVGLPDAAVKESRDRVRAAIENSGFEFPPGYFTINLAPADTKKEGPLYDLPIALGMLAVSEQVPINNLNGEVILGELSLDGTVRPINGVLAICYSLGKKQKKILVPRANADEAALVGHLEVIPINSLREAAGYLSGKISIPPHKVDIEALFQHEPEYGIDFADVKGQGHVKRALEVAAAGSHNIILVGPPGSGKTMLARRIPTILPPLSLDEALEVTKLYSVAGLLNRKGVLITARPFRSPHHTTSDIGIIGGGRIPRPGEVSLANHGVLFLDEFPEFDRSVLEVLRQPLEDNKVTISRAHSSLTYPAQFMLVAAMNPCPCGRLYDLKQNCTCSPSQVQRYWKKLSGPLLDRIDIQLEVPRLKTDELSTMQPGETSMIIRKRVKAARNIQIERFKTSDIYSNAHMSSKQVKQCCVLDKEAEAILKTAIVHLKLSARAYDKILKVSRTIADLESSESIKAQHIAEATQYRSLDRNPSTGSG</sequence>
<feature type="domain" description="AAA+ ATPase" evidence="4">
    <location>
        <begin position="212"/>
        <end position="395"/>
    </location>
</feature>
<dbReference type="InterPro" id="IPR020568">
    <property type="entry name" value="Ribosomal_Su5_D2-typ_SF"/>
</dbReference>
<evidence type="ECO:0000313" key="6">
    <source>
        <dbReference type="Proteomes" id="UP000176938"/>
    </source>
</evidence>
<evidence type="ECO:0000256" key="1">
    <source>
        <dbReference type="ARBA" id="ARBA00006354"/>
    </source>
</evidence>
<dbReference type="SUPFAM" id="SSF52540">
    <property type="entry name" value="P-loop containing nucleoside triphosphate hydrolases"/>
    <property type="match status" value="1"/>
</dbReference>
<comment type="similarity">
    <text evidence="1">Belongs to the Mg-chelatase subunits D/I family. ComM subfamily.</text>
</comment>
<dbReference type="InterPro" id="IPR003593">
    <property type="entry name" value="AAA+_ATPase"/>
</dbReference>
<dbReference type="Pfam" id="PF13541">
    <property type="entry name" value="ChlI"/>
    <property type="match status" value="1"/>
</dbReference>
<dbReference type="NCBIfam" id="TIGR00368">
    <property type="entry name" value="YifB family Mg chelatase-like AAA ATPase"/>
    <property type="match status" value="1"/>
</dbReference>
<dbReference type="InterPro" id="IPR000523">
    <property type="entry name" value="Mg_chelatse_chII-like_cat_dom"/>
</dbReference>
<dbReference type="InterPro" id="IPR014721">
    <property type="entry name" value="Ribsml_uS5_D2-typ_fold_subgr"/>
</dbReference>
<dbReference type="InterPro" id="IPR045006">
    <property type="entry name" value="CHLI-like"/>
</dbReference>
<dbReference type="InterPro" id="IPR001208">
    <property type="entry name" value="MCM_dom"/>
</dbReference>
<dbReference type="Pfam" id="PF01078">
    <property type="entry name" value="Mg_chelatase"/>
    <property type="match status" value="1"/>
</dbReference>
<comment type="caution">
    <text evidence="5">The sequence shown here is derived from an EMBL/GenBank/DDBJ whole genome shotgun (WGS) entry which is preliminary data.</text>
</comment>
<dbReference type="EMBL" id="METP01000046">
    <property type="protein sequence ID" value="OGC05329.1"/>
    <property type="molecule type" value="Genomic_DNA"/>
</dbReference>
<dbReference type="Gene3D" id="3.30.230.10">
    <property type="match status" value="1"/>
</dbReference>
<dbReference type="Gene3D" id="3.40.50.300">
    <property type="entry name" value="P-loop containing nucleotide triphosphate hydrolases"/>
    <property type="match status" value="1"/>
</dbReference>
<dbReference type="InterPro" id="IPR025158">
    <property type="entry name" value="Mg_chelat-rel_C"/>
</dbReference>